<feature type="compositionally biased region" description="Polar residues" evidence="1">
    <location>
        <begin position="657"/>
        <end position="678"/>
    </location>
</feature>
<feature type="compositionally biased region" description="Low complexity" evidence="1">
    <location>
        <begin position="430"/>
        <end position="440"/>
    </location>
</feature>
<feature type="compositionally biased region" description="Basic and acidic residues" evidence="1">
    <location>
        <begin position="365"/>
        <end position="385"/>
    </location>
</feature>
<gene>
    <name evidence="2" type="ORF">KOW79_010789</name>
</gene>
<feature type="region of interest" description="Disordered" evidence="1">
    <location>
        <begin position="290"/>
        <end position="444"/>
    </location>
</feature>
<feature type="compositionally biased region" description="Polar residues" evidence="1">
    <location>
        <begin position="351"/>
        <end position="364"/>
    </location>
</feature>
<feature type="region of interest" description="Disordered" evidence="1">
    <location>
        <begin position="563"/>
        <end position="678"/>
    </location>
</feature>
<evidence type="ECO:0000313" key="2">
    <source>
        <dbReference type="EMBL" id="KAG7325864.1"/>
    </source>
</evidence>
<organism evidence="2 3">
    <name type="scientific">Hemibagrus wyckioides</name>
    <dbReference type="NCBI Taxonomy" id="337641"/>
    <lineage>
        <taxon>Eukaryota</taxon>
        <taxon>Metazoa</taxon>
        <taxon>Chordata</taxon>
        <taxon>Craniata</taxon>
        <taxon>Vertebrata</taxon>
        <taxon>Euteleostomi</taxon>
        <taxon>Actinopterygii</taxon>
        <taxon>Neopterygii</taxon>
        <taxon>Teleostei</taxon>
        <taxon>Ostariophysi</taxon>
        <taxon>Siluriformes</taxon>
        <taxon>Bagridae</taxon>
        <taxon>Hemibagrus</taxon>
    </lineage>
</organism>
<keyword evidence="3" id="KW-1185">Reference proteome</keyword>
<dbReference type="OrthoDB" id="9948435at2759"/>
<feature type="compositionally biased region" description="Low complexity" evidence="1">
    <location>
        <begin position="321"/>
        <end position="331"/>
    </location>
</feature>
<dbReference type="PANTHER" id="PTHR15225:SF8">
    <property type="entry name" value="RNA-BINDING PROTEIN 43"/>
    <property type="match status" value="1"/>
</dbReference>
<feature type="compositionally biased region" description="Polar residues" evidence="1">
    <location>
        <begin position="193"/>
        <end position="217"/>
    </location>
</feature>
<name>A0A9D3SNJ6_9TELE</name>
<dbReference type="Proteomes" id="UP000824219">
    <property type="component" value="Linkage Group LG12"/>
</dbReference>
<dbReference type="AlphaFoldDB" id="A0A9D3SNJ6"/>
<protein>
    <submittedName>
        <fullName evidence="2">Uncharacterized protein</fullName>
    </submittedName>
</protein>
<proteinExistence type="predicted"/>
<accession>A0A9D3SNJ6</accession>
<reference evidence="2 3" key="1">
    <citation type="submission" date="2021-06" db="EMBL/GenBank/DDBJ databases">
        <title>Chromosome-level genome assembly of the red-tail catfish (Hemibagrus wyckioides).</title>
        <authorList>
            <person name="Shao F."/>
        </authorList>
    </citation>
    <scope>NUCLEOTIDE SEQUENCE [LARGE SCALE GENOMIC DNA]</scope>
    <source>
        <strain evidence="2">EC202008001</strain>
        <tissue evidence="2">Blood</tissue>
    </source>
</reference>
<feature type="region of interest" description="Disordered" evidence="1">
    <location>
        <begin position="186"/>
        <end position="232"/>
    </location>
</feature>
<feature type="compositionally biased region" description="Basic and acidic residues" evidence="1">
    <location>
        <begin position="617"/>
        <end position="655"/>
    </location>
</feature>
<feature type="compositionally biased region" description="Polar residues" evidence="1">
    <location>
        <begin position="602"/>
        <end position="616"/>
    </location>
</feature>
<evidence type="ECO:0000313" key="3">
    <source>
        <dbReference type="Proteomes" id="UP000824219"/>
    </source>
</evidence>
<feature type="compositionally biased region" description="Low complexity" evidence="1">
    <location>
        <begin position="391"/>
        <end position="402"/>
    </location>
</feature>
<dbReference type="PANTHER" id="PTHR15225">
    <property type="entry name" value="INTERFERON-INDUCED PROTEIN 35/NMI N-MYC/STAT INTERACTING PROTEIN"/>
    <property type="match status" value="1"/>
</dbReference>
<sequence>MIRYNTYTSDAGVTRLTQLNATLTLSWSQWLLKYMEFHTFLQMTGWLISQAYVVFESVKVPGVLEHTHFLDVHNKFYPVRVKKAHLPKVDMQAEATLDLSMFPKREPVLDLIKSYDFTVTEHNPGHLQLKGSFLKLKLIRNQLIQLQAYEHHYSRSPSALHNGSSLGYDLERSNLDHRFVSKSISRNMDKMDSTPSSSLYRVSKSGGSPRSHQSSLSYYPEGHASSPVDAVDDQKYEKQDRNVLSAHRRSLHADGASSISVNDPSSVNLLQDVSPLNRDLASGRASQSIYSSSYGSTSHTADTTQHRTSYKDLASGRAPQSIYSSSYGSTSHTADTTQHRTSYKDLASGGTPRSNYYSSNGSTGHTEDTMQLHTSYKDLPSDRAPRSIYHSSNGSTSNTTDTPQHHTSYKDSASGGSLRRRPSYSGDTWPSSSHGSPSSSTGEMASFPVDTDIINYILIKRQSDVKAIARDYGTEMTLKDDDGLTTVKFRGKNSEKAKEDLLSIIEKISPSLRTQEIHLITYDHAEQKILERIQHNQDSSVMIKHSGDVIKLVGSSTESFEMKQKLLGHPRGRTKERGSKYRRSISLPKQYKPTHHARIPDTENTASAATKYNPSHYQERPDEGKALQIVRGHELTPDKNSQRTRSNSESRDKNGTTRKSQAVHQDLEVTSSSQGTKTPKNLALQVAKRFDSNIKNIDFIWSIRKKKIIVHNKKT</sequence>
<comment type="caution">
    <text evidence="2">The sequence shown here is derived from an EMBL/GenBank/DDBJ whole genome shotgun (WGS) entry which is preliminary data.</text>
</comment>
<dbReference type="EMBL" id="JAHKSW010000012">
    <property type="protein sequence ID" value="KAG7325864.1"/>
    <property type="molecule type" value="Genomic_DNA"/>
</dbReference>
<evidence type="ECO:0000256" key="1">
    <source>
        <dbReference type="SAM" id="MobiDB-lite"/>
    </source>
</evidence>